<gene>
    <name evidence="2" type="ORF">CRX53_00390</name>
</gene>
<evidence type="ECO:0000256" key="1">
    <source>
        <dbReference type="SAM" id="Phobius"/>
    </source>
</evidence>
<accession>A0A2C5T4W2</accession>
<sequence>MVGETGTEVLPKPYVSDCVERPVVSIWRQRQQQVVRIQVEQEAARFKAGQGGDYGCRQFERISGCSAVVITRLPTLRPGNAGGRRKNFRMLMTNEKSVLRFCSKKSENKEFLMTLAMLAVLSALLIVSGLIYILRQLMNAWCDPEHPQAGNSLPGTADDLLKR</sequence>
<keyword evidence="1" id="KW-1133">Transmembrane helix</keyword>
<evidence type="ECO:0000313" key="3">
    <source>
        <dbReference type="Proteomes" id="UP000222768"/>
    </source>
</evidence>
<protein>
    <submittedName>
        <fullName evidence="2">Uncharacterized protein</fullName>
    </submittedName>
</protein>
<keyword evidence="1" id="KW-0812">Transmembrane</keyword>
<keyword evidence="1" id="KW-0472">Membrane</keyword>
<reference evidence="3" key="1">
    <citation type="submission" date="2017-09" db="EMBL/GenBank/DDBJ databases">
        <title>FDA dAtabase for Regulatory Grade micrObial Sequences (FDA-ARGOS): Supporting development and validation of Infectious Disease Dx tests.</title>
        <authorList>
            <person name="Minogue T."/>
            <person name="Wolcott M."/>
            <person name="Wasieloski L."/>
            <person name="Aguilar W."/>
            <person name="Moore D."/>
            <person name="Tallon L."/>
            <person name="Sadzewicz L."/>
            <person name="Ott S."/>
            <person name="Zhao X."/>
            <person name="Nagaraj S."/>
            <person name="Vavikolanu K."/>
            <person name="Aluvathingal J."/>
            <person name="Nadendla S."/>
            <person name="Sichtig H."/>
        </authorList>
    </citation>
    <scope>NUCLEOTIDE SEQUENCE [LARGE SCALE GENOMIC DNA]</scope>
    <source>
        <strain evidence="3">FDAARGOS_404</strain>
    </source>
</reference>
<comment type="caution">
    <text evidence="2">The sequence shown here is derived from an EMBL/GenBank/DDBJ whole genome shotgun (WGS) entry which is preliminary data.</text>
</comment>
<organism evidence="2 3">
    <name type="scientific">Leclercia adecarboxylata</name>
    <dbReference type="NCBI Taxonomy" id="83655"/>
    <lineage>
        <taxon>Bacteria</taxon>
        <taxon>Pseudomonadati</taxon>
        <taxon>Pseudomonadota</taxon>
        <taxon>Gammaproteobacteria</taxon>
        <taxon>Enterobacterales</taxon>
        <taxon>Enterobacteriaceae</taxon>
        <taxon>Leclercia</taxon>
    </lineage>
</organism>
<proteinExistence type="predicted"/>
<evidence type="ECO:0000313" key="2">
    <source>
        <dbReference type="EMBL" id="PHH02523.1"/>
    </source>
</evidence>
<dbReference type="EMBL" id="PDLK01000002">
    <property type="protein sequence ID" value="PHH02523.1"/>
    <property type="molecule type" value="Genomic_DNA"/>
</dbReference>
<dbReference type="Proteomes" id="UP000222768">
    <property type="component" value="Unassembled WGS sequence"/>
</dbReference>
<name>A0A2C5T4W2_9ENTR</name>
<feature type="transmembrane region" description="Helical" evidence="1">
    <location>
        <begin position="111"/>
        <end position="134"/>
    </location>
</feature>
<dbReference type="AlphaFoldDB" id="A0A2C5T4W2"/>